<dbReference type="GO" id="GO:0005783">
    <property type="term" value="C:endoplasmic reticulum"/>
    <property type="evidence" value="ECO:0000318"/>
    <property type="project" value="GO_Central"/>
</dbReference>
<keyword evidence="6" id="KW-1185">Reference proteome</keyword>
<dbReference type="Gramene" id="HORVU.MOREX.r3.5HG0495520.1">
    <property type="protein sequence ID" value="HORVU.MOREX.r3.5HG0495520.1"/>
    <property type="gene ID" value="HORVU.MOREX.r3.5HG0495520"/>
</dbReference>
<feature type="region of interest" description="Disordered" evidence="1">
    <location>
        <begin position="50"/>
        <end position="69"/>
    </location>
</feature>
<evidence type="ECO:0000313" key="6">
    <source>
        <dbReference type="Proteomes" id="UP000011116"/>
    </source>
</evidence>
<dbReference type="InterPro" id="IPR011989">
    <property type="entry name" value="ARM-like"/>
</dbReference>
<evidence type="ECO:0000313" key="4">
    <source>
        <dbReference type="EMBL" id="BAK01473.1"/>
    </source>
</evidence>
<dbReference type="OrthoDB" id="10250458at2759"/>
<dbReference type="Gramene" id="HORVU.MOREX.r2.5HG0410860.1">
    <property type="protein sequence ID" value="HORVU.MOREX.r2.5HG0410860.1"/>
    <property type="gene ID" value="HORVU.MOREX.r2.5HG0410860"/>
</dbReference>
<evidence type="ECO:0000256" key="1">
    <source>
        <dbReference type="SAM" id="MobiDB-lite"/>
    </source>
</evidence>
<keyword evidence="2" id="KW-0732">Signal</keyword>
<dbReference type="GO" id="GO:0000774">
    <property type="term" value="F:adenyl-nucleotide exchange factor activity"/>
    <property type="evidence" value="ECO:0000318"/>
    <property type="project" value="GO_Central"/>
</dbReference>
<organism evidence="4">
    <name type="scientific">Hordeum vulgare subsp. vulgare</name>
    <name type="common">Domesticated barley</name>
    <dbReference type="NCBI Taxonomy" id="112509"/>
    <lineage>
        <taxon>Eukaryota</taxon>
        <taxon>Viridiplantae</taxon>
        <taxon>Streptophyta</taxon>
        <taxon>Embryophyta</taxon>
        <taxon>Tracheophyta</taxon>
        <taxon>Spermatophyta</taxon>
        <taxon>Magnoliopsida</taxon>
        <taxon>Liliopsida</taxon>
        <taxon>Poales</taxon>
        <taxon>Poaceae</taxon>
        <taxon>BOP clade</taxon>
        <taxon>Pooideae</taxon>
        <taxon>Triticodae</taxon>
        <taxon>Triticeae</taxon>
        <taxon>Hordeinae</taxon>
        <taxon>Hordeum</taxon>
    </lineage>
</organism>
<dbReference type="AlphaFoldDB" id="F2E2A1"/>
<dbReference type="Gene3D" id="1.25.10.10">
    <property type="entry name" value="Leucine-rich Repeat Variant"/>
    <property type="match status" value="1"/>
</dbReference>
<dbReference type="EMBL" id="AK370272">
    <property type="protein sequence ID" value="BAK01473.1"/>
    <property type="molecule type" value="mRNA"/>
</dbReference>
<dbReference type="GeneID" id="123399856"/>
<feature type="signal peptide" evidence="2">
    <location>
        <begin position="1"/>
        <end position="40"/>
    </location>
</feature>
<sequence>MAMAKARPRSARSSHRRCNLLLSVALLSALLLLPAATASAAVAVAVAAEGDEENRSRGAATQWATGKDEGELAAEREAAGEGSVVEDDFAGGFGSLDSMLQWAIGNSDPGRLKEEAADVQKLSEDELLKRRHEIKDLMEKLKMPSDADLMKIAIADLNNASISLEDRQRALQELLILVEPIDNANDLDKIGGLVPVIQDLNNANEEIRTTSAWILGTASQNNALVQSQILGYGALARLVKMGYSTSTKEAAKAMYAISALIRNNVNGQEAFALENGNAMLQHILGSNSVDVGLQKKAVFLLTDLADFQLNSGNSGLTFLSERVLLKSVTDMLSEFDLDLQEKVLLAIRSLLKLPSTDARDFESCGLDSVLYRLGVQLEELPSEDQKEYAGEVDALRREVLMFFQQKLKPGTAAAAAL</sequence>
<reference evidence="5" key="3">
    <citation type="submission" date="2020-10" db="EMBL/GenBank/DDBJ databases">
        <authorList>
            <person name="Scholz U."/>
            <person name="Mascher M."/>
            <person name="Fiebig A."/>
        </authorList>
    </citation>
    <scope>NUCLEOTIDE SEQUENCE [LARGE SCALE GENOMIC DNA]</scope>
    <source>
        <strain evidence="5">cv. Morex</strain>
    </source>
</reference>
<feature type="chain" id="PRO_5044730846" evidence="2">
    <location>
        <begin position="41"/>
        <end position="417"/>
    </location>
</feature>
<dbReference type="Pfam" id="PF08609">
    <property type="entry name" value="Fes1"/>
    <property type="match status" value="1"/>
</dbReference>
<dbReference type="SUPFAM" id="SSF48371">
    <property type="entry name" value="ARM repeat"/>
    <property type="match status" value="1"/>
</dbReference>
<dbReference type="Proteomes" id="UP000011116">
    <property type="component" value="Chromosome 5H"/>
</dbReference>
<dbReference type="InterPro" id="IPR013918">
    <property type="entry name" value="Nucleotide_exch_fac_Fes1"/>
</dbReference>
<dbReference type="SMR" id="F2E2A1"/>
<evidence type="ECO:0000259" key="3">
    <source>
        <dbReference type="Pfam" id="PF08609"/>
    </source>
</evidence>
<dbReference type="FunFam" id="1.25.10.10:FF:000431">
    <property type="entry name" value="ARM repeat superfamily protein"/>
    <property type="match status" value="1"/>
</dbReference>
<accession>F2E2A1</accession>
<gene>
    <name evidence="5" type="primary">LOC123399856</name>
</gene>
<feature type="domain" description="Nucleotide exchange factor Fes1" evidence="3">
    <location>
        <begin position="96"/>
        <end position="187"/>
    </location>
</feature>
<dbReference type="InterPro" id="IPR050693">
    <property type="entry name" value="Hsp70_NEF-Inhibitors"/>
</dbReference>
<proteinExistence type="evidence at transcript level"/>
<dbReference type="PANTHER" id="PTHR19316">
    <property type="entry name" value="PROTEIN FOLDING REGULATOR"/>
    <property type="match status" value="1"/>
</dbReference>
<dbReference type="EnsemblPlants" id="HORVU.MOREX.r3.5HG0495520.1">
    <property type="protein sequence ID" value="HORVU.MOREX.r3.5HG0495520.1"/>
    <property type="gene ID" value="HORVU.MOREX.r3.5HG0495520"/>
</dbReference>
<evidence type="ECO:0000256" key="2">
    <source>
        <dbReference type="SAM" id="SignalP"/>
    </source>
</evidence>
<evidence type="ECO:0000313" key="5">
    <source>
        <dbReference type="EnsemblPlants" id="HORVU.MOREX.r3.5HG0495520.1"/>
    </source>
</evidence>
<protein>
    <submittedName>
        <fullName evidence="4">Predicted protein</fullName>
    </submittedName>
</protein>
<dbReference type="InterPro" id="IPR016024">
    <property type="entry name" value="ARM-type_fold"/>
</dbReference>
<reference evidence="5" key="4">
    <citation type="submission" date="2022-01" db="UniProtKB">
        <authorList>
            <consortium name="EnsemblPlants"/>
        </authorList>
    </citation>
    <scope>IDENTIFICATION</scope>
    <source>
        <strain evidence="5">subsp. vulgare</strain>
    </source>
</reference>
<name>F2E2A1_HORVV</name>
<dbReference type="RefSeq" id="XP_044950173.1">
    <property type="nucleotide sequence ID" value="XM_045094238.1"/>
</dbReference>
<reference evidence="6" key="2">
    <citation type="journal article" date="2012" name="Nature">
        <title>A physical, genetic and functional sequence assembly of the barley genome.</title>
        <authorList>
            <consortium name="The International Barley Genome Sequencing Consortium"/>
            <person name="Mayer K.F."/>
            <person name="Waugh R."/>
            <person name="Brown J.W."/>
            <person name="Schulman A."/>
            <person name="Langridge P."/>
            <person name="Platzer M."/>
            <person name="Fincher G.B."/>
            <person name="Muehlbauer G.J."/>
            <person name="Sato K."/>
            <person name="Close T.J."/>
            <person name="Wise R.P."/>
            <person name="Stein N."/>
        </authorList>
    </citation>
    <scope>NUCLEOTIDE SEQUENCE [LARGE SCALE GENOMIC DNA]</scope>
    <source>
        <strain evidence="6">cv. Morex</strain>
    </source>
</reference>
<dbReference type="KEGG" id="hvg:123399856"/>
<reference evidence="4" key="1">
    <citation type="journal article" date="2011" name="Plant Physiol.">
        <title>Comprehensive sequence analysis of 24,783 barley full-length cDNAs derived from 12 clone libraries.</title>
        <authorList>
            <person name="Matsumoto T."/>
            <person name="Tanaka T."/>
            <person name="Sakai H."/>
            <person name="Amano N."/>
            <person name="Kanamori H."/>
            <person name="Kurita K."/>
            <person name="Kikuta A."/>
            <person name="Kamiya K."/>
            <person name="Yamamoto M."/>
            <person name="Ikawa H."/>
            <person name="Fujii N."/>
            <person name="Hori K."/>
            <person name="Itoh T."/>
            <person name="Sato K."/>
        </authorList>
    </citation>
    <scope>NUCLEOTIDE SEQUENCE</scope>
    <source>
        <tissue evidence="4">Shoot and root</tissue>
    </source>
</reference>
<dbReference type="PANTHER" id="PTHR19316:SF32">
    <property type="entry name" value="ARM REPEAT SUPERFAMILY PROTEIN"/>
    <property type="match status" value="1"/>
</dbReference>